<evidence type="ECO:0000313" key="2">
    <source>
        <dbReference type="Proteomes" id="UP000198211"/>
    </source>
</evidence>
<proteinExistence type="predicted"/>
<evidence type="ECO:0000313" key="1">
    <source>
        <dbReference type="EMBL" id="OWY95710.1"/>
    </source>
</evidence>
<dbReference type="OrthoDB" id="121814at2759"/>
<dbReference type="Proteomes" id="UP000198211">
    <property type="component" value="Unassembled WGS sequence"/>
</dbReference>
<comment type="caution">
    <text evidence="1">The sequence shown here is derived from an EMBL/GenBank/DDBJ whole genome shotgun (WGS) entry which is preliminary data.</text>
</comment>
<organism evidence="1 2">
    <name type="scientific">Phytophthora megakarya</name>
    <dbReference type="NCBI Taxonomy" id="4795"/>
    <lineage>
        <taxon>Eukaryota</taxon>
        <taxon>Sar</taxon>
        <taxon>Stramenopiles</taxon>
        <taxon>Oomycota</taxon>
        <taxon>Peronosporomycetes</taxon>
        <taxon>Peronosporales</taxon>
        <taxon>Peronosporaceae</taxon>
        <taxon>Phytophthora</taxon>
    </lineage>
</organism>
<accession>A0A225URU2</accession>
<name>A0A225URU2_9STRA</name>
<dbReference type="EMBL" id="NBNE01012582">
    <property type="protein sequence ID" value="OWY95710.1"/>
    <property type="molecule type" value="Genomic_DNA"/>
</dbReference>
<gene>
    <name evidence="1" type="ORF">PHMEG_00034216</name>
</gene>
<sequence length="101" mass="11363">MCRFKDSESAAINVHMISQTVHCDEAQPKCLQETPSRKAPFQASHALQYGLLVVAKDVNGAVSCVLPIFRTRNDCRREQKADPELSKIQTSLSYSLLRRTQ</sequence>
<protein>
    <submittedName>
        <fullName evidence="1">Uncharacterized protein</fullName>
    </submittedName>
</protein>
<keyword evidence="2" id="KW-1185">Reference proteome</keyword>
<dbReference type="AlphaFoldDB" id="A0A225URU2"/>
<reference evidence="2" key="1">
    <citation type="submission" date="2017-03" db="EMBL/GenBank/DDBJ databases">
        <title>Phytopthora megakarya and P. palmivora, two closely related causual agents of cacao black pod achieved similar genome size and gene model numbers by different mechanisms.</title>
        <authorList>
            <person name="Ali S."/>
            <person name="Shao J."/>
            <person name="Larry D.J."/>
            <person name="Kronmiller B."/>
            <person name="Shen D."/>
            <person name="Strem M.D."/>
            <person name="Melnick R.L."/>
            <person name="Guiltinan M.J."/>
            <person name="Tyler B.M."/>
            <person name="Meinhardt L.W."/>
            <person name="Bailey B.A."/>
        </authorList>
    </citation>
    <scope>NUCLEOTIDE SEQUENCE [LARGE SCALE GENOMIC DNA]</scope>
    <source>
        <strain evidence="2">zdho120</strain>
    </source>
</reference>